<dbReference type="PANTHER" id="PTHR43196">
    <property type="entry name" value="SULFATE ADENYLYLTRANSFERASE SUBUNIT 2"/>
    <property type="match status" value="1"/>
</dbReference>
<dbReference type="PATRIC" id="fig|301148.3.peg.7"/>
<name>A0A150MFP9_9BACI</name>
<dbReference type="EMBL" id="LQYT01000001">
    <property type="protein sequence ID" value="KYD23145.1"/>
    <property type="molecule type" value="Genomic_DNA"/>
</dbReference>
<dbReference type="InterPro" id="IPR014729">
    <property type="entry name" value="Rossmann-like_a/b/a_fold"/>
</dbReference>
<evidence type="ECO:0000313" key="1">
    <source>
        <dbReference type="EMBL" id="KYD23145.1"/>
    </source>
</evidence>
<comment type="caution">
    <text evidence="1">The sequence shown here is derived from an EMBL/GenBank/DDBJ whole genome shotgun (WGS) entry which is preliminary data.</text>
</comment>
<accession>A0A150MFP9</accession>
<dbReference type="Gene3D" id="3.40.50.620">
    <property type="entry name" value="HUPs"/>
    <property type="match status" value="1"/>
</dbReference>
<organism evidence="1 2">
    <name type="scientific">Caldibacillus debilis</name>
    <dbReference type="NCBI Taxonomy" id="301148"/>
    <lineage>
        <taxon>Bacteria</taxon>
        <taxon>Bacillati</taxon>
        <taxon>Bacillota</taxon>
        <taxon>Bacilli</taxon>
        <taxon>Bacillales</taxon>
        <taxon>Bacillaceae</taxon>
        <taxon>Caldibacillus</taxon>
    </lineage>
</organism>
<proteinExistence type="predicted"/>
<reference evidence="1 2" key="1">
    <citation type="submission" date="2016-01" db="EMBL/GenBank/DDBJ databases">
        <title>Draft Genome Sequences of Seven Thermophilic Sporeformers Isolated from Foods.</title>
        <authorList>
            <person name="Berendsen E.M."/>
            <person name="Wells-Bennik M.H."/>
            <person name="Krawcyk A.O."/>
            <person name="De Jong A."/>
            <person name="Holsappel S."/>
            <person name="Eijlander R.T."/>
            <person name="Kuipers O.P."/>
        </authorList>
    </citation>
    <scope>NUCLEOTIDE SEQUENCE [LARGE SCALE GENOMIC DNA]</scope>
    <source>
        <strain evidence="1 2">B4135</strain>
    </source>
</reference>
<dbReference type="InterPro" id="IPR050128">
    <property type="entry name" value="Sulfate_adenylyltrnsfr_sub2"/>
</dbReference>
<protein>
    <submittedName>
        <fullName evidence="1">Uncharacterized protein</fullName>
    </submittedName>
</protein>
<evidence type="ECO:0000313" key="2">
    <source>
        <dbReference type="Proteomes" id="UP000075683"/>
    </source>
</evidence>
<dbReference type="SUPFAM" id="SSF52402">
    <property type="entry name" value="Adenine nucleotide alpha hydrolases-like"/>
    <property type="match status" value="1"/>
</dbReference>
<dbReference type="STRING" id="301148.B4135_0968"/>
<dbReference type="Proteomes" id="UP000075683">
    <property type="component" value="Unassembled WGS sequence"/>
</dbReference>
<gene>
    <name evidence="1" type="ORF">B4135_0968</name>
</gene>
<sequence length="625" mass="73199">MKMESDENFLEWMLFPGRKLQIFRKIKDQMKSEYLKDPYDWVISFSGGKDSTLVATLVWEMLEELSPSKRRKKVHIVSSDTLVETKRLTDHLHANLKMMEENGEELGIRVHLVRPRMIQRFFRHVIGLGVMPPVPGRGFRWCTSRLKIEPMNQQMKEILAQQPVILPEPPFPYRLTVLLGVRLDESVHRAASIRKHTGDDGLFGMHDYIPDARVYHPIKFVSTDDLWNYLRYRTTLPWGTPLESLESLYRNPALGECPVIRSKKEWEQACGGNSRNGCWVCLMGGRKDKMLEELIAGGDESASYLAEWKRFLYDITFDVRYKDPIKGMKKLEQRKKAEADMGFLEDTNLWYADEFERYMTEYELYDRAQKGNGNGEYDPGKFTFEMRRILLEKLLYTQQKAGYTLISEEEISLILEEWAKEGFHVSRQELRPINHQHDGAVVLRRDWTINEEETTNPNPVFFVEIPLNMSAAELAAYHKNRQRLTGKSIFCFFGHKDYCHAKSVFNTATFLVCREGIKTLEQARAYVHEWLFLEGKVGTDGQTFVKMTKEAFRAAVQYLTLDSMVEPLECFDTEIARLRSIADPLDRLNHYELEKLAKRWVLFQRLIRMETHKPETWVVNASLWD</sequence>
<dbReference type="AlphaFoldDB" id="A0A150MFP9"/>
<dbReference type="PANTHER" id="PTHR43196:SF2">
    <property type="entry name" value="PHOSPHOADENOSINE PHOSPHOSULFATE REDUCTASE"/>
    <property type="match status" value="1"/>
</dbReference>